<dbReference type="Proteomes" id="UP001307889">
    <property type="component" value="Chromosome 1"/>
</dbReference>
<keyword evidence="2" id="KW-1185">Reference proteome</keyword>
<sequence>MLKRDPENKLIAPSPGGLFDLVPSRLHQLDIREQRQSTHARLLFIGRTPNELKMRTKRTATIVTKLQSRLHVIRPPRLASLRPGTSNIEYRDYTALRESAYVDFQSLSLVGIIRDDRFGMIERH</sequence>
<evidence type="ECO:0000313" key="2">
    <source>
        <dbReference type="Proteomes" id="UP001307889"/>
    </source>
</evidence>
<proteinExistence type="predicted"/>
<dbReference type="EMBL" id="AP028909">
    <property type="protein sequence ID" value="BES89125.1"/>
    <property type="molecule type" value="Genomic_DNA"/>
</dbReference>
<organism evidence="1 2">
    <name type="scientific">Nesidiocoris tenuis</name>
    <dbReference type="NCBI Taxonomy" id="355587"/>
    <lineage>
        <taxon>Eukaryota</taxon>
        <taxon>Metazoa</taxon>
        <taxon>Ecdysozoa</taxon>
        <taxon>Arthropoda</taxon>
        <taxon>Hexapoda</taxon>
        <taxon>Insecta</taxon>
        <taxon>Pterygota</taxon>
        <taxon>Neoptera</taxon>
        <taxon>Paraneoptera</taxon>
        <taxon>Hemiptera</taxon>
        <taxon>Heteroptera</taxon>
        <taxon>Panheteroptera</taxon>
        <taxon>Cimicomorpha</taxon>
        <taxon>Miridae</taxon>
        <taxon>Dicyphina</taxon>
        <taxon>Nesidiocoris</taxon>
    </lineage>
</organism>
<accession>A0ABN7A9Z3</accession>
<reference evidence="1 2" key="1">
    <citation type="submission" date="2023-09" db="EMBL/GenBank/DDBJ databases">
        <title>Nesidiocoris tenuis whole genome shotgun sequence.</title>
        <authorList>
            <person name="Shibata T."/>
            <person name="Shimoda M."/>
            <person name="Kobayashi T."/>
            <person name="Uehara T."/>
        </authorList>
    </citation>
    <scope>NUCLEOTIDE SEQUENCE [LARGE SCALE GENOMIC DNA]</scope>
    <source>
        <strain evidence="1 2">Japan</strain>
    </source>
</reference>
<evidence type="ECO:0000313" key="1">
    <source>
        <dbReference type="EMBL" id="BES89125.1"/>
    </source>
</evidence>
<name>A0ABN7A9Z3_9HEMI</name>
<protein>
    <submittedName>
        <fullName evidence="1">Uncharacterized protein</fullName>
    </submittedName>
</protein>
<gene>
    <name evidence="1" type="ORF">NTJ_01932</name>
</gene>